<dbReference type="GO" id="GO:0016787">
    <property type="term" value="F:hydrolase activity"/>
    <property type="evidence" value="ECO:0007669"/>
    <property type="project" value="UniProtKB-KW"/>
</dbReference>
<sequence length="249" mass="27893">MTPEFTAIEDVKILLPGIPARTTRGFLGYCTVSLLSFEKGWLLFDTGHYADRHLLLKALENLEITPEDITHVVLSHLHYDHCLNLTLFPQAITVLSSGELRYAREVIAGHKIDHSIPDMLDHLLQNRQIKTFTSEIELASGVKVFEVPGHTPGSIALQVKKSRSILLCGDAVKNAWEFVTGRPDVVYGSPFAAQKSIQKIKDMGEVIIPGHDRPFCQKEGKIEFIGEINWSVSADFYPRKKGAEIFKLD</sequence>
<evidence type="ECO:0000313" key="8">
    <source>
        <dbReference type="Proteomes" id="UP000280417"/>
    </source>
</evidence>
<dbReference type="SMART" id="SM00849">
    <property type="entry name" value="Lactamase_B"/>
    <property type="match status" value="1"/>
</dbReference>
<dbReference type="EMBL" id="QMQA01000006">
    <property type="protein sequence ID" value="RLE15384.1"/>
    <property type="molecule type" value="Genomic_DNA"/>
</dbReference>
<evidence type="ECO:0000256" key="1">
    <source>
        <dbReference type="ARBA" id="ARBA00001947"/>
    </source>
</evidence>
<dbReference type="Pfam" id="PF00753">
    <property type="entry name" value="Lactamase_B"/>
    <property type="match status" value="1"/>
</dbReference>
<evidence type="ECO:0000256" key="4">
    <source>
        <dbReference type="ARBA" id="ARBA00022801"/>
    </source>
</evidence>
<comment type="similarity">
    <text evidence="2">Belongs to the metallo-beta-lactamase superfamily.</text>
</comment>
<evidence type="ECO:0000256" key="5">
    <source>
        <dbReference type="ARBA" id="ARBA00022833"/>
    </source>
</evidence>
<dbReference type="InterPro" id="IPR036866">
    <property type="entry name" value="RibonucZ/Hydroxyglut_hydro"/>
</dbReference>
<dbReference type="PANTHER" id="PTHR42978">
    <property type="entry name" value="QUORUM-QUENCHING LACTONASE YTNP-RELATED-RELATED"/>
    <property type="match status" value="1"/>
</dbReference>
<name>A0A662DHP8_UNCAE</name>
<evidence type="ECO:0000256" key="2">
    <source>
        <dbReference type="ARBA" id="ARBA00007749"/>
    </source>
</evidence>
<accession>A0A662DHP8</accession>
<dbReference type="Gene3D" id="3.60.15.10">
    <property type="entry name" value="Ribonuclease Z/Hydroxyacylglutathione hydrolase-like"/>
    <property type="match status" value="1"/>
</dbReference>
<dbReference type="Proteomes" id="UP000280417">
    <property type="component" value="Unassembled WGS sequence"/>
</dbReference>
<comment type="cofactor">
    <cofactor evidence="1">
        <name>Zn(2+)</name>
        <dbReference type="ChEBI" id="CHEBI:29105"/>
    </cofactor>
</comment>
<keyword evidence="3" id="KW-0479">Metal-binding</keyword>
<evidence type="ECO:0000313" key="7">
    <source>
        <dbReference type="EMBL" id="RLE15384.1"/>
    </source>
</evidence>
<dbReference type="SUPFAM" id="SSF56281">
    <property type="entry name" value="Metallo-hydrolase/oxidoreductase"/>
    <property type="match status" value="1"/>
</dbReference>
<feature type="domain" description="Metallo-beta-lactamase" evidence="6">
    <location>
        <begin position="29"/>
        <end position="211"/>
    </location>
</feature>
<dbReference type="InterPro" id="IPR001279">
    <property type="entry name" value="Metallo-B-lactamas"/>
</dbReference>
<dbReference type="AlphaFoldDB" id="A0A662DHP8"/>
<evidence type="ECO:0000259" key="6">
    <source>
        <dbReference type="SMART" id="SM00849"/>
    </source>
</evidence>
<dbReference type="PANTHER" id="PTHR42978:SF2">
    <property type="entry name" value="102 KBASES UNSTABLE REGION: FROM 1 TO 119443"/>
    <property type="match status" value="1"/>
</dbReference>
<gene>
    <name evidence="7" type="ORF">DRJ04_00520</name>
</gene>
<proteinExistence type="inferred from homology"/>
<dbReference type="GO" id="GO:0046872">
    <property type="term" value="F:metal ion binding"/>
    <property type="evidence" value="ECO:0007669"/>
    <property type="project" value="UniProtKB-KW"/>
</dbReference>
<keyword evidence="5" id="KW-0862">Zinc</keyword>
<reference evidence="7 8" key="1">
    <citation type="submission" date="2018-06" db="EMBL/GenBank/DDBJ databases">
        <title>Extensive metabolic versatility and redundancy in microbially diverse, dynamic hydrothermal sediments.</title>
        <authorList>
            <person name="Dombrowski N."/>
            <person name="Teske A."/>
            <person name="Baker B.J."/>
        </authorList>
    </citation>
    <scope>NUCLEOTIDE SEQUENCE [LARGE SCALE GENOMIC DNA]</scope>
    <source>
        <strain evidence="7">B3_G15</strain>
    </source>
</reference>
<organism evidence="7 8">
    <name type="scientific">Aerophobetes bacterium</name>
    <dbReference type="NCBI Taxonomy" id="2030807"/>
    <lineage>
        <taxon>Bacteria</taxon>
        <taxon>Candidatus Aerophobota</taxon>
    </lineage>
</organism>
<evidence type="ECO:0000256" key="3">
    <source>
        <dbReference type="ARBA" id="ARBA00022723"/>
    </source>
</evidence>
<protein>
    <recommendedName>
        <fullName evidence="6">Metallo-beta-lactamase domain-containing protein</fullName>
    </recommendedName>
</protein>
<dbReference type="InterPro" id="IPR051013">
    <property type="entry name" value="MBL_superfamily_lactonases"/>
</dbReference>
<keyword evidence="4" id="KW-0378">Hydrolase</keyword>
<comment type="caution">
    <text evidence="7">The sequence shown here is derived from an EMBL/GenBank/DDBJ whole genome shotgun (WGS) entry which is preliminary data.</text>
</comment>